<keyword evidence="2" id="KW-0833">Ubl conjugation pathway</keyword>
<dbReference type="SUPFAM" id="SSF81383">
    <property type="entry name" value="F-box domain"/>
    <property type="match status" value="1"/>
</dbReference>
<dbReference type="EMBL" id="LT906555">
    <property type="protein sequence ID" value="SNW62632.1"/>
    <property type="molecule type" value="Genomic_DNA"/>
</dbReference>
<keyword evidence="5" id="KW-1185">Reference proteome</keyword>
<organism evidence="4">
    <name type="scientific">Orpheovirus IHUMI-LCC2</name>
    <dbReference type="NCBI Taxonomy" id="2023057"/>
    <lineage>
        <taxon>Viruses</taxon>
        <taxon>Varidnaviria</taxon>
        <taxon>Bamfordvirae</taxon>
        <taxon>Nucleocytoviricota</taxon>
        <taxon>Megaviricetes</taxon>
        <taxon>Pimascovirales</taxon>
        <taxon>Ocovirineae</taxon>
        <taxon>Orpheoviridae</taxon>
        <taxon>Alphaorpheovirus</taxon>
        <taxon>Alphaorpheovirus massiliense</taxon>
    </lineage>
</organism>
<evidence type="ECO:0000313" key="5">
    <source>
        <dbReference type="Proteomes" id="UP000236316"/>
    </source>
</evidence>
<dbReference type="InterPro" id="IPR001810">
    <property type="entry name" value="F-box_dom"/>
</dbReference>
<name>A0A2I2L506_9VIRU</name>
<gene>
    <name evidence="4" type="ORF">ORPV_728</name>
</gene>
<evidence type="ECO:0000313" key="4">
    <source>
        <dbReference type="EMBL" id="SNW62632.1"/>
    </source>
</evidence>
<dbReference type="PANTHER" id="PTHR46550:SF1">
    <property type="entry name" value="F-BOX PROTEIN 3"/>
    <property type="match status" value="1"/>
</dbReference>
<evidence type="ECO:0000259" key="3">
    <source>
        <dbReference type="PROSITE" id="PS50181"/>
    </source>
</evidence>
<proteinExistence type="predicted"/>
<dbReference type="RefSeq" id="YP_009448934.1">
    <property type="nucleotide sequence ID" value="NC_036594.1"/>
</dbReference>
<dbReference type="Gene3D" id="1.20.1280.50">
    <property type="match status" value="1"/>
</dbReference>
<dbReference type="InterPro" id="IPR036047">
    <property type="entry name" value="F-box-like_dom_sf"/>
</dbReference>
<dbReference type="PROSITE" id="PS50181">
    <property type="entry name" value="FBOX"/>
    <property type="match status" value="1"/>
</dbReference>
<evidence type="ECO:0000256" key="2">
    <source>
        <dbReference type="ARBA" id="ARBA00022786"/>
    </source>
</evidence>
<sequence>MQEDNIPQEILLNIFQYLSTYDLSNALQISKYYNNLCKDDKLWRSLYRDTFMRSNKIIDNIWYKNYLYIVNIFPLKCIYAINKYKKIYNFLSDITSIINIGKYEISSSHEECSLDKIGIYIYDGLSMPIIFGINAQYNKIYILGCKNGNVSTYGTIGSGSNNEILQSLYHDGFYIDDQYNYILFDNNKVEFLKKYKNLR</sequence>
<accession>A0A2I2L506</accession>
<evidence type="ECO:0000256" key="1">
    <source>
        <dbReference type="ARBA" id="ARBA00004906"/>
    </source>
</evidence>
<comment type="pathway">
    <text evidence="1">Protein modification; protein ubiquitination.</text>
</comment>
<protein>
    <submittedName>
        <fullName evidence="4">F-box domain-containing protein</fullName>
    </submittedName>
</protein>
<reference evidence="4" key="1">
    <citation type="submission" date="2017-08" db="EMBL/GenBank/DDBJ databases">
        <authorList>
            <consortium name="Urmite Genomes"/>
        </authorList>
    </citation>
    <scope>NUCLEOTIDE SEQUENCE [LARGE SCALE GENOMIC DNA]</scope>
    <source>
        <strain evidence="4">IHUMI-LCC2</strain>
    </source>
</reference>
<dbReference type="KEGG" id="vg:35382548"/>
<feature type="domain" description="F-box" evidence="3">
    <location>
        <begin position="1"/>
        <end position="46"/>
    </location>
</feature>
<dbReference type="InterPro" id="IPR052121">
    <property type="entry name" value="F-box_SCF_Substrate_Recog"/>
</dbReference>
<dbReference type="Pfam" id="PF12937">
    <property type="entry name" value="F-box-like"/>
    <property type="match status" value="1"/>
</dbReference>
<dbReference type="PANTHER" id="PTHR46550">
    <property type="entry name" value="F-BOX ONLY PROTEIN 3"/>
    <property type="match status" value="1"/>
</dbReference>
<dbReference type="Proteomes" id="UP000236316">
    <property type="component" value="Segment"/>
</dbReference>
<dbReference type="GeneID" id="35382548"/>